<evidence type="ECO:0000256" key="3">
    <source>
        <dbReference type="ARBA" id="ARBA00022989"/>
    </source>
</evidence>
<dbReference type="Proteomes" id="UP001183619">
    <property type="component" value="Unassembled WGS sequence"/>
</dbReference>
<evidence type="ECO:0000256" key="5">
    <source>
        <dbReference type="SAM" id="Phobius"/>
    </source>
</evidence>
<evidence type="ECO:0000256" key="1">
    <source>
        <dbReference type="ARBA" id="ARBA00004370"/>
    </source>
</evidence>
<keyword evidence="7" id="KW-1185">Reference proteome</keyword>
<gene>
    <name evidence="6" type="ORF">J2S37_000763</name>
</gene>
<evidence type="ECO:0000256" key="4">
    <source>
        <dbReference type="ARBA" id="ARBA00023136"/>
    </source>
</evidence>
<keyword evidence="4 5" id="KW-0472">Membrane</keyword>
<feature type="transmembrane region" description="Helical" evidence="5">
    <location>
        <begin position="97"/>
        <end position="123"/>
    </location>
</feature>
<dbReference type="InterPro" id="IPR007593">
    <property type="entry name" value="CD225/Dispanin_fam"/>
</dbReference>
<accession>A0ABU2B6I2</accession>
<evidence type="ECO:0008006" key="8">
    <source>
        <dbReference type="Google" id="ProtNLM"/>
    </source>
</evidence>
<comment type="subcellular location">
    <subcellularLocation>
        <location evidence="1">Membrane</location>
    </subcellularLocation>
</comment>
<comment type="caution">
    <text evidence="6">The sequence shown here is derived from an EMBL/GenBank/DDBJ whole genome shotgun (WGS) entry which is preliminary data.</text>
</comment>
<evidence type="ECO:0000313" key="7">
    <source>
        <dbReference type="Proteomes" id="UP001183619"/>
    </source>
</evidence>
<keyword evidence="3 5" id="KW-1133">Transmembrane helix</keyword>
<dbReference type="PANTHER" id="PTHR14948:SF25">
    <property type="entry name" value="DUF4190 DOMAIN-CONTAINING PROTEIN"/>
    <property type="match status" value="1"/>
</dbReference>
<proteinExistence type="predicted"/>
<dbReference type="InterPro" id="IPR051423">
    <property type="entry name" value="CD225/Dispanin"/>
</dbReference>
<name>A0ABU2B6I2_9CORY</name>
<protein>
    <recommendedName>
        <fullName evidence="8">Interferon-induced transmembrane protein</fullName>
    </recommendedName>
</protein>
<dbReference type="PANTHER" id="PTHR14948">
    <property type="entry name" value="NG5"/>
    <property type="match status" value="1"/>
</dbReference>
<evidence type="ECO:0000313" key="6">
    <source>
        <dbReference type="EMBL" id="MDR7354225.1"/>
    </source>
</evidence>
<dbReference type="EMBL" id="JAVDYF010000001">
    <property type="protein sequence ID" value="MDR7354225.1"/>
    <property type="molecule type" value="Genomic_DNA"/>
</dbReference>
<organism evidence="6 7">
    <name type="scientific">Corynebacterium felinum</name>
    <dbReference type="NCBI Taxonomy" id="131318"/>
    <lineage>
        <taxon>Bacteria</taxon>
        <taxon>Bacillati</taxon>
        <taxon>Actinomycetota</taxon>
        <taxon>Actinomycetes</taxon>
        <taxon>Mycobacteriales</taxon>
        <taxon>Corynebacteriaceae</taxon>
        <taxon>Corynebacterium</taxon>
    </lineage>
</organism>
<sequence>MSTPQNFSDPRAHTLGYPAEPYQSAAVFPEYLANNPQPSMYGQASVAKPKDYMLLSVLSAIFGFPFLGLVSVYFSVKVDKLWQMGRQYDSVRASRQSLTWAIISLVFALIGWLIFGLFIMAFIESLSKY</sequence>
<evidence type="ECO:0000256" key="2">
    <source>
        <dbReference type="ARBA" id="ARBA00022692"/>
    </source>
</evidence>
<feature type="transmembrane region" description="Helical" evidence="5">
    <location>
        <begin position="52"/>
        <end position="76"/>
    </location>
</feature>
<dbReference type="Pfam" id="PF04505">
    <property type="entry name" value="CD225"/>
    <property type="match status" value="1"/>
</dbReference>
<keyword evidence="2 5" id="KW-0812">Transmembrane</keyword>
<reference evidence="6 7" key="1">
    <citation type="submission" date="2023-07" db="EMBL/GenBank/DDBJ databases">
        <title>Sequencing the genomes of 1000 actinobacteria strains.</title>
        <authorList>
            <person name="Klenk H.-P."/>
        </authorList>
    </citation>
    <scope>NUCLEOTIDE SEQUENCE [LARGE SCALE GENOMIC DNA]</scope>
    <source>
        <strain evidence="6 7">DSM 44508</strain>
    </source>
</reference>